<protein>
    <submittedName>
        <fullName evidence="2">Hypothetical_protein</fullName>
    </submittedName>
</protein>
<evidence type="ECO:0000313" key="2">
    <source>
        <dbReference type="EMBL" id="CAL6101040.1"/>
    </source>
</evidence>
<proteinExistence type="predicted"/>
<dbReference type="Proteomes" id="UP001642409">
    <property type="component" value="Unassembled WGS sequence"/>
</dbReference>
<reference evidence="1" key="1">
    <citation type="submission" date="2023-06" db="EMBL/GenBank/DDBJ databases">
        <authorList>
            <person name="Kurt Z."/>
        </authorList>
    </citation>
    <scope>NUCLEOTIDE SEQUENCE</scope>
</reference>
<dbReference type="AlphaFoldDB" id="A0AA86N7D6"/>
<name>A0AA86N7D6_9EUKA</name>
<gene>
    <name evidence="1" type="ORF">HINF_LOCUS1974</name>
    <name evidence="2" type="ORF">HINF_LOCUS70854</name>
</gene>
<accession>A0AA86N7D6</accession>
<evidence type="ECO:0000313" key="1">
    <source>
        <dbReference type="EMBL" id="CAI9914329.1"/>
    </source>
</evidence>
<comment type="caution">
    <text evidence="1">The sequence shown here is derived from an EMBL/GenBank/DDBJ whole genome shotgun (WGS) entry which is preliminary data.</text>
</comment>
<evidence type="ECO:0000313" key="3">
    <source>
        <dbReference type="Proteomes" id="UP001642409"/>
    </source>
</evidence>
<keyword evidence="3" id="KW-1185">Reference proteome</keyword>
<reference evidence="2 3" key="2">
    <citation type="submission" date="2024-07" db="EMBL/GenBank/DDBJ databases">
        <authorList>
            <person name="Akdeniz Z."/>
        </authorList>
    </citation>
    <scope>NUCLEOTIDE SEQUENCE [LARGE SCALE GENOMIC DNA]</scope>
</reference>
<organism evidence="1">
    <name type="scientific">Hexamita inflata</name>
    <dbReference type="NCBI Taxonomy" id="28002"/>
    <lineage>
        <taxon>Eukaryota</taxon>
        <taxon>Metamonada</taxon>
        <taxon>Diplomonadida</taxon>
        <taxon>Hexamitidae</taxon>
        <taxon>Hexamitinae</taxon>
        <taxon>Hexamita</taxon>
    </lineage>
</organism>
<dbReference type="EMBL" id="CATOUU010000048">
    <property type="protein sequence ID" value="CAI9914329.1"/>
    <property type="molecule type" value="Genomic_DNA"/>
</dbReference>
<sequence length="599" mass="68646">MTDETSEHDQLLPEATIYEKIQLDTKKNAQLPQNEQEFDQTTKDFYYLIKNASPSALNIIRKLQGGIPSPSSLEGYRKQLLSERDVQKNYFGVSVPSEEILMRNFTSIRQKYNLPLDIPINLIFDAVHFVAQVTQRETPFGTMKFSGVMNKQEDDIDKLTPIRAMFALLVTFPHTNLRSQPLFYLMQSNGHANADVVELLARAKLAAGHRRFKVERTVSDADPFVVGKLVTPKFKATYEALCKADNVYGILKSHDKMILCRHHMLKRIFWSMHDSWLVFDIKEGQTTFEQIIDLKVIEECIPLSKEAIEGLGPSKLRDDIPTQCCNSQNAYKLINDGYFYEGLFFFLLTPLFIGLGDDGINSQKYIRGQLDASVFCLYFYQFLYQEYTTVKRGKNVGFSNGKFKVFQSVFSLEMLEQLITYTLAILQGVKDHSFTNIQSYTTQSCECQFGRLRRHSRSCNFVDTAVNVLSNFILIEDINERLGISVNIPARASEYIINLEGTYEVPDFFGSVLKEFAYRMVNFVTESIPKNSAITELSNELLDFIEDCGIQTFVPVQAYKLSTRVVATLSDKNCQKSTRLSRMIVKNNKFRSARNQKKE</sequence>
<dbReference type="EMBL" id="CAXDID020000537">
    <property type="protein sequence ID" value="CAL6101040.1"/>
    <property type="molecule type" value="Genomic_DNA"/>
</dbReference>